<evidence type="ECO:0000256" key="5">
    <source>
        <dbReference type="ARBA" id="ARBA00023014"/>
    </source>
</evidence>
<dbReference type="Gene3D" id="3.40.30.10">
    <property type="entry name" value="Glutaredoxin"/>
    <property type="match status" value="1"/>
</dbReference>
<dbReference type="RefSeq" id="WP_084731881.1">
    <property type="nucleotide sequence ID" value="NZ_FRCK01000001.1"/>
</dbReference>
<dbReference type="PANTHER" id="PTHR43342:SF1">
    <property type="entry name" value="BIFURCATING [FEFE] HYDROGENASE GAMMA SUBUNIT"/>
    <property type="match status" value="1"/>
</dbReference>
<evidence type="ECO:0000256" key="4">
    <source>
        <dbReference type="ARBA" id="ARBA00023004"/>
    </source>
</evidence>
<evidence type="ECO:0000256" key="2">
    <source>
        <dbReference type="ARBA" id="ARBA00022714"/>
    </source>
</evidence>
<dbReference type="InterPro" id="IPR002023">
    <property type="entry name" value="NuoE-like"/>
</dbReference>
<reference evidence="9" key="1">
    <citation type="submission" date="2016-11" db="EMBL/GenBank/DDBJ databases">
        <authorList>
            <person name="Varghese N."/>
            <person name="Submissions S."/>
        </authorList>
    </citation>
    <scope>NUCLEOTIDE SEQUENCE [LARGE SCALE GENOMIC DNA]</scope>
    <source>
        <strain evidence="9">DSM 6637</strain>
    </source>
</reference>
<dbReference type="PIRSF" id="PIRSF000216">
    <property type="entry name" value="NADH_DH_24kDa"/>
    <property type="match status" value="1"/>
</dbReference>
<dbReference type="PANTHER" id="PTHR43342">
    <property type="entry name" value="NADH-QUINONE OXIDOREDUCTASE, E SUBUNIT"/>
    <property type="match status" value="1"/>
</dbReference>
<evidence type="ECO:0000256" key="7">
    <source>
        <dbReference type="PIRSR" id="PIRSR000216-1"/>
    </source>
</evidence>
<feature type="binding site" evidence="7">
    <location>
        <position position="97"/>
    </location>
    <ligand>
        <name>[2Fe-2S] cluster</name>
        <dbReference type="ChEBI" id="CHEBI:190135"/>
    </ligand>
</feature>
<evidence type="ECO:0000313" key="8">
    <source>
        <dbReference type="EMBL" id="SHL72471.1"/>
    </source>
</evidence>
<proteinExistence type="inferred from homology"/>
<evidence type="ECO:0000256" key="3">
    <source>
        <dbReference type="ARBA" id="ARBA00022723"/>
    </source>
</evidence>
<keyword evidence="5 7" id="KW-0411">Iron-sulfur</keyword>
<dbReference type="InterPro" id="IPR041921">
    <property type="entry name" value="NuoE_N"/>
</dbReference>
<comment type="cofactor">
    <cofactor evidence="6">
        <name>[2Fe-2S] cluster</name>
        <dbReference type="ChEBI" id="CHEBI:190135"/>
    </cofactor>
</comment>
<dbReference type="GO" id="GO:0016491">
    <property type="term" value="F:oxidoreductase activity"/>
    <property type="evidence" value="ECO:0007669"/>
    <property type="project" value="InterPro"/>
</dbReference>
<keyword evidence="2 7" id="KW-0001">2Fe-2S</keyword>
<dbReference type="GO" id="GO:0046872">
    <property type="term" value="F:metal ion binding"/>
    <property type="evidence" value="ECO:0007669"/>
    <property type="project" value="UniProtKB-KW"/>
</dbReference>
<dbReference type="Gene3D" id="1.10.10.1590">
    <property type="entry name" value="NADH-quinone oxidoreductase subunit E"/>
    <property type="match status" value="1"/>
</dbReference>
<dbReference type="AlphaFoldDB" id="A0A1M7CYW6"/>
<dbReference type="CDD" id="cd03081">
    <property type="entry name" value="TRX_Fd_NuoE_FDH_gamma"/>
    <property type="match status" value="1"/>
</dbReference>
<dbReference type="InterPro" id="IPR036249">
    <property type="entry name" value="Thioredoxin-like_sf"/>
</dbReference>
<dbReference type="OrthoDB" id="9807941at2"/>
<dbReference type="Pfam" id="PF01257">
    <property type="entry name" value="2Fe-2S_thioredx"/>
    <property type="match status" value="1"/>
</dbReference>
<dbReference type="NCBIfam" id="NF004638">
    <property type="entry name" value="PRK05988.1"/>
    <property type="match status" value="1"/>
</dbReference>
<feature type="binding site" evidence="7">
    <location>
        <position position="142"/>
    </location>
    <ligand>
        <name>[2Fe-2S] cluster</name>
        <dbReference type="ChEBI" id="CHEBI:190135"/>
    </ligand>
</feature>
<sequence>MQPTSNINRPPNTPPIAALAGEPLERLQAIITRHLGDEGPLLPILHDVQAEWGMIPEAAQPVIAEALGMSRAEIHGVVSFYHDFRQEPAGRHVLRLCRAEACQSVGADALAEQVRAALGLDWHETTPDGRLTLEPVFCLGLCACGPSAQLDDRLVGRATTEKLVALAGGVR</sequence>
<gene>
    <name evidence="8" type="ORF">SAMN05444389_10145</name>
</gene>
<evidence type="ECO:0000256" key="6">
    <source>
        <dbReference type="ARBA" id="ARBA00034078"/>
    </source>
</evidence>
<keyword evidence="9" id="KW-1185">Reference proteome</keyword>
<accession>A0A1M7CYW6</accession>
<comment type="similarity">
    <text evidence="1">Belongs to the complex I 24 kDa subunit family.</text>
</comment>
<dbReference type="EMBL" id="FRCK01000001">
    <property type="protein sequence ID" value="SHL72471.1"/>
    <property type="molecule type" value="Genomic_DNA"/>
</dbReference>
<protein>
    <submittedName>
        <fullName evidence="8">Formate dehydrogenase gamma subunit</fullName>
    </submittedName>
</protein>
<dbReference type="PROSITE" id="PS01099">
    <property type="entry name" value="COMPLEX1_24K"/>
    <property type="match status" value="1"/>
</dbReference>
<comment type="cofactor">
    <cofactor evidence="7">
        <name>[2Fe-2S] cluster</name>
        <dbReference type="ChEBI" id="CHEBI:190135"/>
    </cofactor>
    <text evidence="7">Binds 1 [2Fe-2S] cluster.</text>
</comment>
<organism evidence="8 9">
    <name type="scientific">Paracoccus solventivorans</name>
    <dbReference type="NCBI Taxonomy" id="53463"/>
    <lineage>
        <taxon>Bacteria</taxon>
        <taxon>Pseudomonadati</taxon>
        <taxon>Pseudomonadota</taxon>
        <taxon>Alphaproteobacteria</taxon>
        <taxon>Rhodobacterales</taxon>
        <taxon>Paracoccaceae</taxon>
        <taxon>Paracoccus</taxon>
    </lineage>
</organism>
<name>A0A1M7CYW6_9RHOB</name>
<evidence type="ECO:0000256" key="1">
    <source>
        <dbReference type="ARBA" id="ARBA00010643"/>
    </source>
</evidence>
<dbReference type="SUPFAM" id="SSF52833">
    <property type="entry name" value="Thioredoxin-like"/>
    <property type="match status" value="1"/>
</dbReference>
<dbReference type="GO" id="GO:0051537">
    <property type="term" value="F:2 iron, 2 sulfur cluster binding"/>
    <property type="evidence" value="ECO:0007669"/>
    <property type="project" value="UniProtKB-KW"/>
</dbReference>
<dbReference type="STRING" id="53463.SAMN05444389_10145"/>
<feature type="binding site" evidence="7">
    <location>
        <position position="138"/>
    </location>
    <ligand>
        <name>[2Fe-2S] cluster</name>
        <dbReference type="ChEBI" id="CHEBI:190135"/>
    </ligand>
</feature>
<dbReference type="Proteomes" id="UP000184444">
    <property type="component" value="Unassembled WGS sequence"/>
</dbReference>
<dbReference type="InterPro" id="IPR028431">
    <property type="entry name" value="NADP_DH_HndA-like"/>
</dbReference>
<keyword evidence="4 7" id="KW-0408">Iron</keyword>
<evidence type="ECO:0000313" key="9">
    <source>
        <dbReference type="Proteomes" id="UP000184444"/>
    </source>
</evidence>
<keyword evidence="3 7" id="KW-0479">Metal-binding</keyword>
<feature type="binding site" evidence="7">
    <location>
        <position position="102"/>
    </location>
    <ligand>
        <name>[2Fe-2S] cluster</name>
        <dbReference type="ChEBI" id="CHEBI:190135"/>
    </ligand>
</feature>